<dbReference type="EMBL" id="CP001074">
    <property type="protein sequence ID" value="ACE89571.1"/>
    <property type="molecule type" value="Genomic_DNA"/>
</dbReference>
<sequence length="62" mass="7033">MRQTASLAGPPAVDLRRYSPAFTDTGLTLSVMRGLYIGLKSTKAWQPLFYRLFFSVMRLTFS</sequence>
<gene>
    <name evidence="1" type="ordered locus">RHECIAT_CH0000579</name>
</gene>
<dbReference type="AlphaFoldDB" id="B3PNK8"/>
<dbReference type="Proteomes" id="UP000008817">
    <property type="component" value="Chromosome"/>
</dbReference>
<proteinExistence type="predicted"/>
<dbReference type="KEGG" id="rec:RHECIAT_CH0000579"/>
<evidence type="ECO:0000313" key="2">
    <source>
        <dbReference type="Proteomes" id="UP000008817"/>
    </source>
</evidence>
<name>B3PNK8_RHIE6</name>
<organism evidence="1 2">
    <name type="scientific">Rhizobium etli (strain CIAT 652)</name>
    <dbReference type="NCBI Taxonomy" id="491916"/>
    <lineage>
        <taxon>Bacteria</taxon>
        <taxon>Pseudomonadati</taxon>
        <taxon>Pseudomonadota</taxon>
        <taxon>Alphaproteobacteria</taxon>
        <taxon>Hyphomicrobiales</taxon>
        <taxon>Rhizobiaceae</taxon>
        <taxon>Rhizobium/Agrobacterium group</taxon>
        <taxon>Rhizobium</taxon>
    </lineage>
</organism>
<protein>
    <submittedName>
        <fullName evidence="1">Uncharacterized protein</fullName>
    </submittedName>
</protein>
<dbReference type="HOGENOM" id="CLU_2901040_0_0_5"/>
<evidence type="ECO:0000313" key="1">
    <source>
        <dbReference type="EMBL" id="ACE89571.1"/>
    </source>
</evidence>
<accession>B3PNK8</accession>
<reference evidence="1 2" key="1">
    <citation type="submission" date="2008-04" db="EMBL/GenBank/DDBJ databases">
        <title>Genome diversity and DNA divergence of Rhizobium etli.</title>
        <authorList>
            <person name="Gonzalez V."/>
            <person name="Acosta J.L."/>
            <person name="Santamaria R.I."/>
            <person name="Bustos P."/>
            <person name="Hernandez-Gonzalez I.L."/>
            <person name="Fernandez J.L."/>
            <person name="Diaz R."/>
            <person name="Flores M."/>
            <person name="Mora J."/>
            <person name="Palacios R."/>
            <person name="Davila G."/>
        </authorList>
    </citation>
    <scope>NUCLEOTIDE SEQUENCE [LARGE SCALE GENOMIC DNA]</scope>
    <source>
        <strain evidence="1 2">CIAT 652</strain>
    </source>
</reference>